<accession>A0ABT4MLA1</accession>
<keyword evidence="3" id="KW-0479">Metal-binding</keyword>
<evidence type="ECO:0000256" key="5">
    <source>
        <dbReference type="ARBA" id="ARBA00023004"/>
    </source>
</evidence>
<dbReference type="EMBL" id="JAPWIJ010000014">
    <property type="protein sequence ID" value="MCZ4521758.1"/>
    <property type="molecule type" value="Genomic_DNA"/>
</dbReference>
<gene>
    <name evidence="8" type="ORF">O4220_24835</name>
</gene>
<dbReference type="Pfam" id="PF13459">
    <property type="entry name" value="Fer4_15"/>
    <property type="match status" value="1"/>
</dbReference>
<organism evidence="8 9">
    <name type="scientific">Rhodococcus ruber</name>
    <dbReference type="NCBI Taxonomy" id="1830"/>
    <lineage>
        <taxon>Bacteria</taxon>
        <taxon>Bacillati</taxon>
        <taxon>Actinomycetota</taxon>
        <taxon>Actinomycetes</taxon>
        <taxon>Mycobacteriales</taxon>
        <taxon>Nocardiaceae</taxon>
        <taxon>Rhodococcus</taxon>
    </lineage>
</organism>
<evidence type="ECO:0000313" key="9">
    <source>
        <dbReference type="Proteomes" id="UP001081071"/>
    </source>
</evidence>
<keyword evidence="5" id="KW-0408">Iron</keyword>
<evidence type="ECO:0000256" key="3">
    <source>
        <dbReference type="ARBA" id="ARBA00022723"/>
    </source>
</evidence>
<keyword evidence="2" id="KW-0813">Transport</keyword>
<evidence type="ECO:0000256" key="6">
    <source>
        <dbReference type="ARBA" id="ARBA00023014"/>
    </source>
</evidence>
<reference evidence="8" key="1">
    <citation type="submission" date="2022-12" db="EMBL/GenBank/DDBJ databases">
        <authorList>
            <person name="Krivoruchko A.V."/>
            <person name="Elkin A."/>
        </authorList>
    </citation>
    <scope>NUCLEOTIDE SEQUENCE</scope>
    <source>
        <strain evidence="8">IEGM 1391</strain>
    </source>
</reference>
<sequence length="68" mass="7294">MKIHLDADRCEGYGFCEEKAPRLVALDDSGDLVVLEGGELNGSDVDDAHKAVRSCPVAALRLIESHDA</sequence>
<keyword evidence="7" id="KW-0003">3Fe-4S</keyword>
<comment type="caution">
    <text evidence="8">The sequence shown here is derived from an EMBL/GenBank/DDBJ whole genome shotgun (WGS) entry which is preliminary data.</text>
</comment>
<dbReference type="RefSeq" id="WP_269608221.1">
    <property type="nucleotide sequence ID" value="NZ_JAPWIJ010000014.1"/>
</dbReference>
<keyword evidence="4" id="KW-0249">Electron transport</keyword>
<evidence type="ECO:0000256" key="1">
    <source>
        <dbReference type="ARBA" id="ARBA00001927"/>
    </source>
</evidence>
<dbReference type="Gene3D" id="3.30.70.20">
    <property type="match status" value="1"/>
</dbReference>
<evidence type="ECO:0000256" key="4">
    <source>
        <dbReference type="ARBA" id="ARBA00022982"/>
    </source>
</evidence>
<comment type="cofactor">
    <cofactor evidence="1">
        <name>[3Fe-4S] cluster</name>
        <dbReference type="ChEBI" id="CHEBI:21137"/>
    </cofactor>
</comment>
<name>A0ABT4MLA1_9NOCA</name>
<dbReference type="PANTHER" id="PTHR36923">
    <property type="entry name" value="FERREDOXIN"/>
    <property type="match status" value="1"/>
</dbReference>
<dbReference type="SUPFAM" id="SSF54862">
    <property type="entry name" value="4Fe-4S ferredoxins"/>
    <property type="match status" value="1"/>
</dbReference>
<protein>
    <submittedName>
        <fullName evidence="8">Ferredoxin</fullName>
    </submittedName>
</protein>
<evidence type="ECO:0000313" key="8">
    <source>
        <dbReference type="EMBL" id="MCZ4521758.1"/>
    </source>
</evidence>
<dbReference type="InterPro" id="IPR051269">
    <property type="entry name" value="Fe-S_cluster_ET"/>
</dbReference>
<dbReference type="Proteomes" id="UP001081071">
    <property type="component" value="Unassembled WGS sequence"/>
</dbReference>
<keyword evidence="6" id="KW-0411">Iron-sulfur</keyword>
<dbReference type="PANTHER" id="PTHR36923:SF3">
    <property type="entry name" value="FERREDOXIN"/>
    <property type="match status" value="1"/>
</dbReference>
<evidence type="ECO:0000256" key="2">
    <source>
        <dbReference type="ARBA" id="ARBA00022448"/>
    </source>
</evidence>
<evidence type="ECO:0000256" key="7">
    <source>
        <dbReference type="ARBA" id="ARBA00023291"/>
    </source>
</evidence>
<keyword evidence="9" id="KW-1185">Reference proteome</keyword>
<proteinExistence type="predicted"/>